<protein>
    <submittedName>
        <fullName evidence="1">Uncharacterized protein</fullName>
    </submittedName>
</protein>
<dbReference type="EMBL" id="ML736890">
    <property type="protein sequence ID" value="KAE8397528.1"/>
    <property type="molecule type" value="Genomic_DNA"/>
</dbReference>
<dbReference type="RefSeq" id="XP_031934847.1">
    <property type="nucleotide sequence ID" value="XM_032085644.1"/>
</dbReference>
<name>A0A5N7CV66_9EURO</name>
<sequence>MVEALRCPNLVYIKGSHPAWVSHFVRNDYHAICWIVAIAWIRFVSTKGLPHDSWWWHKPTSSHIPIPTYPNSLSMRIAAATSGYRRFVRTYYCHTATAFSA</sequence>
<reference evidence="1 2" key="1">
    <citation type="submission" date="2019-04" db="EMBL/GenBank/DDBJ databases">
        <authorList>
            <consortium name="DOE Joint Genome Institute"/>
            <person name="Mondo S."/>
            <person name="Kjaerbolling I."/>
            <person name="Vesth T."/>
            <person name="Frisvad J.C."/>
            <person name="Nybo J.L."/>
            <person name="Theobald S."/>
            <person name="Kildgaard S."/>
            <person name="Isbrandt T."/>
            <person name="Kuo A."/>
            <person name="Sato A."/>
            <person name="Lyhne E.K."/>
            <person name="Kogle M.E."/>
            <person name="Wiebenga A."/>
            <person name="Kun R.S."/>
            <person name="Lubbers R.J."/>
            <person name="Makela M.R."/>
            <person name="Barry K."/>
            <person name="Chovatia M."/>
            <person name="Clum A."/>
            <person name="Daum C."/>
            <person name="Haridas S."/>
            <person name="He G."/>
            <person name="LaButti K."/>
            <person name="Lipzen A."/>
            <person name="Riley R."/>
            <person name="Salamov A."/>
            <person name="Simmons B.A."/>
            <person name="Magnuson J.K."/>
            <person name="Henrissat B."/>
            <person name="Mortensen U.H."/>
            <person name="Larsen T.O."/>
            <person name="Devries R.P."/>
            <person name="Grigoriev I.V."/>
            <person name="Machida M."/>
            <person name="Baker S.E."/>
            <person name="Andersen M.R."/>
            <person name="Cantor M.N."/>
            <person name="Hua S.X."/>
        </authorList>
    </citation>
    <scope>NUCLEOTIDE SEQUENCE [LARGE SCALE GENOMIC DNA]</scope>
    <source>
        <strain evidence="1 2">CBS 119388</strain>
    </source>
</reference>
<accession>A0A5N7CV66</accession>
<organism evidence="1 2">
    <name type="scientific">Aspergillus pseudonomiae</name>
    <dbReference type="NCBI Taxonomy" id="1506151"/>
    <lineage>
        <taxon>Eukaryota</taxon>
        <taxon>Fungi</taxon>
        <taxon>Dikarya</taxon>
        <taxon>Ascomycota</taxon>
        <taxon>Pezizomycotina</taxon>
        <taxon>Eurotiomycetes</taxon>
        <taxon>Eurotiomycetidae</taxon>
        <taxon>Eurotiales</taxon>
        <taxon>Aspergillaceae</taxon>
        <taxon>Aspergillus</taxon>
        <taxon>Aspergillus subgen. Circumdati</taxon>
    </lineage>
</organism>
<dbReference type="OrthoDB" id="10347673at2759"/>
<dbReference type="AlphaFoldDB" id="A0A5N7CV66"/>
<dbReference type="Proteomes" id="UP000325579">
    <property type="component" value="Unassembled WGS sequence"/>
</dbReference>
<evidence type="ECO:0000313" key="2">
    <source>
        <dbReference type="Proteomes" id="UP000325579"/>
    </source>
</evidence>
<evidence type="ECO:0000313" key="1">
    <source>
        <dbReference type="EMBL" id="KAE8397528.1"/>
    </source>
</evidence>
<gene>
    <name evidence="1" type="ORF">BDV37DRAFT_276873</name>
</gene>
<keyword evidence="2" id="KW-1185">Reference proteome</keyword>
<dbReference type="GeneID" id="43670335"/>
<proteinExistence type="predicted"/>